<evidence type="ECO:0000313" key="3">
    <source>
        <dbReference type="EMBL" id="MFD1236771.1"/>
    </source>
</evidence>
<dbReference type="EMBL" id="JBHTMB010000241">
    <property type="protein sequence ID" value="MFD1236771.1"/>
    <property type="molecule type" value="Genomic_DNA"/>
</dbReference>
<evidence type="ECO:0000256" key="1">
    <source>
        <dbReference type="SAM" id="MobiDB-lite"/>
    </source>
</evidence>
<evidence type="ECO:0000256" key="2">
    <source>
        <dbReference type="SAM" id="Phobius"/>
    </source>
</evidence>
<organism evidence="3 4">
    <name type="scientific">Pseudonocardia benzenivorans</name>
    <dbReference type="NCBI Taxonomy" id="228005"/>
    <lineage>
        <taxon>Bacteria</taxon>
        <taxon>Bacillati</taxon>
        <taxon>Actinomycetota</taxon>
        <taxon>Actinomycetes</taxon>
        <taxon>Pseudonocardiales</taxon>
        <taxon>Pseudonocardiaceae</taxon>
        <taxon>Pseudonocardia</taxon>
    </lineage>
</organism>
<protein>
    <submittedName>
        <fullName evidence="3">DUF6962 family protein</fullName>
    </submittedName>
</protein>
<gene>
    <name evidence="3" type="ORF">ACFQ34_26080</name>
</gene>
<feature type="transmembrane region" description="Helical" evidence="2">
    <location>
        <begin position="148"/>
        <end position="170"/>
    </location>
</feature>
<keyword evidence="2" id="KW-1133">Transmembrane helix</keyword>
<name>A0ABW3VQY9_9PSEU</name>
<dbReference type="RefSeq" id="WP_346089752.1">
    <property type="nucleotide sequence ID" value="NZ_BAABKS010000002.1"/>
</dbReference>
<keyword evidence="2" id="KW-0472">Membrane</keyword>
<dbReference type="Pfam" id="PF22285">
    <property type="entry name" value="DUF6962"/>
    <property type="match status" value="1"/>
</dbReference>
<accession>A0ABW3VQY9</accession>
<feature type="transmembrane region" description="Helical" evidence="2">
    <location>
        <begin position="57"/>
        <end position="79"/>
    </location>
</feature>
<proteinExistence type="predicted"/>
<keyword evidence="2" id="KW-0812">Transmembrane</keyword>
<feature type="transmembrane region" description="Helical" evidence="2">
    <location>
        <begin position="29"/>
        <end position="51"/>
    </location>
</feature>
<feature type="transmembrane region" description="Helical" evidence="2">
    <location>
        <begin position="91"/>
        <end position="109"/>
    </location>
</feature>
<dbReference type="InterPro" id="IPR054235">
    <property type="entry name" value="DUF6962"/>
</dbReference>
<keyword evidence="4" id="KW-1185">Reference proteome</keyword>
<comment type="caution">
    <text evidence="3">The sequence shown here is derived from an EMBL/GenBank/DDBJ whole genome shotgun (WGS) entry which is preliminary data.</text>
</comment>
<feature type="transmembrane region" description="Helical" evidence="2">
    <location>
        <begin position="115"/>
        <end position="136"/>
    </location>
</feature>
<evidence type="ECO:0000313" key="4">
    <source>
        <dbReference type="Proteomes" id="UP001597182"/>
    </source>
</evidence>
<reference evidence="4" key="1">
    <citation type="journal article" date="2019" name="Int. J. Syst. Evol. Microbiol.">
        <title>The Global Catalogue of Microorganisms (GCM) 10K type strain sequencing project: providing services to taxonomists for standard genome sequencing and annotation.</title>
        <authorList>
            <consortium name="The Broad Institute Genomics Platform"/>
            <consortium name="The Broad Institute Genome Sequencing Center for Infectious Disease"/>
            <person name="Wu L."/>
            <person name="Ma J."/>
        </authorList>
    </citation>
    <scope>NUCLEOTIDE SEQUENCE [LARGE SCALE GENOMIC DNA]</scope>
    <source>
        <strain evidence="4">CCUG 49018</strain>
    </source>
</reference>
<sequence length="247" mass="26393">MASLTDLALGLFTLYLVPRLPRDVDGARYWRAAFVWAAITALVGAVYHGFLVDLPRIGGITWAVMSTMVVVVMSFMLAASVIQVLGRSRAVVFWPLRLLGVIAYLVFAATGNSSITAIMMCESITMACVIGLWVWAWLRGRPAGRPMLVAIGVSIAAAMLRLIPGAAALVALDPDSAYHIGQIVGMVLLYRAVAQSGPPPEAVDGTGSGRASGPDEPSPSPADGRHRPARWIPARWIKVPQVRRHGS</sequence>
<dbReference type="Proteomes" id="UP001597182">
    <property type="component" value="Unassembled WGS sequence"/>
</dbReference>
<feature type="region of interest" description="Disordered" evidence="1">
    <location>
        <begin position="199"/>
        <end position="231"/>
    </location>
</feature>